<dbReference type="RefSeq" id="WP_189419151.1">
    <property type="nucleotide sequence ID" value="NZ_BMYZ01000002.1"/>
</dbReference>
<proteinExistence type="predicted"/>
<sequence>MKTLKYLLPLSLGLSAYATSVVAHEDDDPLLTRVMVNQLETRNTDGNDPAVLEGEAWIGHDLHKLWVKIDAERVGGMTEELETQVLFSRAIAPFWDVQAGVRHDSKSGPGRTWGVISLQGLAPYEFDVSTALFVGDEGRTAARIHAEYELLFTQRLILTPEVEVNVYGQNDTQTGTGSGLSDVTAGLRLRYEIRREFAPYVGVNWERTFGNTADFARAMNETTHDTQFVLGLRAWF</sequence>
<protein>
    <recommendedName>
        <fullName evidence="4">Copper resistance protein B</fullName>
    </recommendedName>
</protein>
<dbReference type="InterPro" id="IPR036709">
    <property type="entry name" value="Autotransporte_beta_dom_sf"/>
</dbReference>
<dbReference type="EMBL" id="BMYZ01000002">
    <property type="protein sequence ID" value="GGY79403.1"/>
    <property type="molecule type" value="Genomic_DNA"/>
</dbReference>
<reference evidence="3" key="1">
    <citation type="journal article" date="2019" name="Int. J. Syst. Evol. Microbiol.">
        <title>The Global Catalogue of Microorganisms (GCM) 10K type strain sequencing project: providing services to taxonomists for standard genome sequencing and annotation.</title>
        <authorList>
            <consortium name="The Broad Institute Genomics Platform"/>
            <consortium name="The Broad Institute Genome Sequencing Center for Infectious Disease"/>
            <person name="Wu L."/>
            <person name="Ma J."/>
        </authorList>
    </citation>
    <scope>NUCLEOTIDE SEQUENCE [LARGE SCALE GENOMIC DNA]</scope>
    <source>
        <strain evidence="3">KCTC 32239</strain>
    </source>
</reference>
<gene>
    <name evidence="2" type="ORF">GCM10011613_25310</name>
</gene>
<name>A0ABQ3B963_9GAMM</name>
<feature type="chain" id="PRO_5045790129" description="Copper resistance protein B" evidence="1">
    <location>
        <begin position="24"/>
        <end position="236"/>
    </location>
</feature>
<evidence type="ECO:0000256" key="1">
    <source>
        <dbReference type="SAM" id="SignalP"/>
    </source>
</evidence>
<dbReference type="InterPro" id="IPR007939">
    <property type="entry name" value="Cu-R_B_prcur"/>
</dbReference>
<comment type="caution">
    <text evidence="2">The sequence shown here is derived from an EMBL/GenBank/DDBJ whole genome shotgun (WGS) entry which is preliminary data.</text>
</comment>
<keyword evidence="1" id="KW-0732">Signal</keyword>
<feature type="signal peptide" evidence="1">
    <location>
        <begin position="1"/>
        <end position="23"/>
    </location>
</feature>
<dbReference type="SUPFAM" id="SSF103515">
    <property type="entry name" value="Autotransporter"/>
    <property type="match status" value="1"/>
</dbReference>
<dbReference type="Proteomes" id="UP000619761">
    <property type="component" value="Unassembled WGS sequence"/>
</dbReference>
<dbReference type="Pfam" id="PF05275">
    <property type="entry name" value="CopB"/>
    <property type="match status" value="1"/>
</dbReference>
<organism evidence="2 3">
    <name type="scientific">Cellvibrio zantedeschiae</name>
    <dbReference type="NCBI Taxonomy" id="1237077"/>
    <lineage>
        <taxon>Bacteria</taxon>
        <taxon>Pseudomonadati</taxon>
        <taxon>Pseudomonadota</taxon>
        <taxon>Gammaproteobacteria</taxon>
        <taxon>Cellvibrionales</taxon>
        <taxon>Cellvibrionaceae</taxon>
        <taxon>Cellvibrio</taxon>
    </lineage>
</organism>
<evidence type="ECO:0000313" key="2">
    <source>
        <dbReference type="EMBL" id="GGY79403.1"/>
    </source>
</evidence>
<accession>A0ABQ3B963</accession>
<keyword evidence="3" id="KW-1185">Reference proteome</keyword>
<evidence type="ECO:0008006" key="4">
    <source>
        <dbReference type="Google" id="ProtNLM"/>
    </source>
</evidence>
<evidence type="ECO:0000313" key="3">
    <source>
        <dbReference type="Proteomes" id="UP000619761"/>
    </source>
</evidence>